<dbReference type="EMBL" id="MGAF01000005">
    <property type="protein sequence ID" value="OGK42697.1"/>
    <property type="molecule type" value="Genomic_DNA"/>
</dbReference>
<dbReference type="Proteomes" id="UP000179270">
    <property type="component" value="Unassembled WGS sequence"/>
</dbReference>
<dbReference type="InterPro" id="IPR027381">
    <property type="entry name" value="LytR/CpsA/Psr_C"/>
</dbReference>
<comment type="caution">
    <text evidence="4">The sequence shown here is derived from an EMBL/GenBank/DDBJ whole genome shotgun (WGS) entry which is preliminary data.</text>
</comment>
<feature type="compositionally biased region" description="Basic and acidic residues" evidence="1">
    <location>
        <begin position="52"/>
        <end position="61"/>
    </location>
</feature>
<feature type="region of interest" description="Disordered" evidence="1">
    <location>
        <begin position="168"/>
        <end position="210"/>
    </location>
</feature>
<organism evidence="4 5">
    <name type="scientific">Candidatus Roizmanbacteria bacterium RIFCSPLOWO2_01_FULL_35_13</name>
    <dbReference type="NCBI Taxonomy" id="1802055"/>
    <lineage>
        <taxon>Bacteria</taxon>
        <taxon>Candidatus Roizmaniibacteriota</taxon>
    </lineage>
</organism>
<keyword evidence="2" id="KW-0812">Transmembrane</keyword>
<keyword evidence="2" id="KW-1133">Transmembrane helix</keyword>
<keyword evidence="2" id="KW-0472">Membrane</keyword>
<feature type="transmembrane region" description="Helical" evidence="2">
    <location>
        <begin position="20"/>
        <end position="40"/>
    </location>
</feature>
<feature type="region of interest" description="Disordered" evidence="1">
    <location>
        <begin position="52"/>
        <end position="73"/>
    </location>
</feature>
<dbReference type="Pfam" id="PF13399">
    <property type="entry name" value="LytR_C"/>
    <property type="match status" value="1"/>
</dbReference>
<evidence type="ECO:0000313" key="5">
    <source>
        <dbReference type="Proteomes" id="UP000179270"/>
    </source>
</evidence>
<evidence type="ECO:0000259" key="3">
    <source>
        <dbReference type="Pfam" id="PF13399"/>
    </source>
</evidence>
<evidence type="ECO:0000256" key="1">
    <source>
        <dbReference type="SAM" id="MobiDB-lite"/>
    </source>
</evidence>
<accession>A0A1F7IH68</accession>
<sequence length="210" mass="22239">MIETVSYDLNQTGGGNKNKTMMIVIVVVVLIALAGGFFFWQKQQTKDSEVKKVMVDDKKEPTSTPSPTAKPIDKSKVKIQILNGTGTPGEAKTAVDALVEAGYKTENITTGNAEEYDHAKTTISAKKGFEDVAGDIEKSLNSSFDTIEIDSQELDADGEFDVVVTTGGKIFEEPTGAPTTKPTLSTSSPTPTTTSTTTTPTPSSSPTPTP</sequence>
<gene>
    <name evidence="4" type="ORF">A3A74_00120</name>
</gene>
<proteinExistence type="predicted"/>
<dbReference type="AlphaFoldDB" id="A0A1F7IH68"/>
<name>A0A1F7IH68_9BACT</name>
<feature type="compositionally biased region" description="Low complexity" evidence="1">
    <location>
        <begin position="178"/>
        <end position="202"/>
    </location>
</feature>
<protein>
    <recommendedName>
        <fullName evidence="3">LytR/CpsA/Psr regulator C-terminal domain-containing protein</fullName>
    </recommendedName>
</protein>
<reference evidence="4 5" key="1">
    <citation type="journal article" date="2016" name="Nat. Commun.">
        <title>Thousands of microbial genomes shed light on interconnected biogeochemical processes in an aquifer system.</title>
        <authorList>
            <person name="Anantharaman K."/>
            <person name="Brown C.T."/>
            <person name="Hug L.A."/>
            <person name="Sharon I."/>
            <person name="Castelle C.J."/>
            <person name="Probst A.J."/>
            <person name="Thomas B.C."/>
            <person name="Singh A."/>
            <person name="Wilkins M.J."/>
            <person name="Karaoz U."/>
            <person name="Brodie E.L."/>
            <person name="Williams K.H."/>
            <person name="Hubbard S.S."/>
            <person name="Banfield J.F."/>
        </authorList>
    </citation>
    <scope>NUCLEOTIDE SEQUENCE [LARGE SCALE GENOMIC DNA]</scope>
</reference>
<evidence type="ECO:0000256" key="2">
    <source>
        <dbReference type="SAM" id="Phobius"/>
    </source>
</evidence>
<evidence type="ECO:0000313" key="4">
    <source>
        <dbReference type="EMBL" id="OGK42697.1"/>
    </source>
</evidence>
<dbReference type="Gene3D" id="3.30.70.2390">
    <property type="match status" value="1"/>
</dbReference>
<feature type="domain" description="LytR/CpsA/Psr regulator C-terminal" evidence="3">
    <location>
        <begin position="77"/>
        <end position="165"/>
    </location>
</feature>